<evidence type="ECO:0000256" key="2">
    <source>
        <dbReference type="ARBA" id="ARBA00022722"/>
    </source>
</evidence>
<name>A0A845VEX8_9GAMM</name>
<dbReference type="HAMAP" id="MF_00265">
    <property type="entry name" value="VapC_Nob1"/>
    <property type="match status" value="1"/>
</dbReference>
<keyword evidence="8" id="KW-1185">Reference proteome</keyword>
<dbReference type="InterPro" id="IPR029060">
    <property type="entry name" value="PIN-like_dom_sf"/>
</dbReference>
<comment type="similarity">
    <text evidence="5">Belongs to the PINc/VapC protein family.</text>
</comment>
<dbReference type="GO" id="GO:0090729">
    <property type="term" value="F:toxin activity"/>
    <property type="evidence" value="ECO:0007669"/>
    <property type="project" value="UniProtKB-KW"/>
</dbReference>
<dbReference type="InterPro" id="IPR002716">
    <property type="entry name" value="PIN_dom"/>
</dbReference>
<dbReference type="SUPFAM" id="SSF88723">
    <property type="entry name" value="PIN domain-like"/>
    <property type="match status" value="1"/>
</dbReference>
<protein>
    <recommendedName>
        <fullName evidence="5">Ribonuclease VapC</fullName>
        <shortName evidence="5">RNase VapC</shortName>
        <ecNumber evidence="5">3.1.-.-</ecNumber>
    </recommendedName>
    <alternativeName>
        <fullName evidence="5">Toxin VapC</fullName>
    </alternativeName>
</protein>
<evidence type="ECO:0000256" key="5">
    <source>
        <dbReference type="HAMAP-Rule" id="MF_00265"/>
    </source>
</evidence>
<evidence type="ECO:0000313" key="8">
    <source>
        <dbReference type="Proteomes" id="UP000484885"/>
    </source>
</evidence>
<dbReference type="GO" id="GO:0004540">
    <property type="term" value="F:RNA nuclease activity"/>
    <property type="evidence" value="ECO:0007669"/>
    <property type="project" value="InterPro"/>
</dbReference>
<dbReference type="EMBL" id="JAAGSC010000040">
    <property type="protein sequence ID" value="NDY95789.1"/>
    <property type="molecule type" value="Genomic_DNA"/>
</dbReference>
<feature type="binding site" evidence="5">
    <location>
        <position position="6"/>
    </location>
    <ligand>
        <name>Mg(2+)</name>
        <dbReference type="ChEBI" id="CHEBI:18420"/>
    </ligand>
</feature>
<organism evidence="7 8">
    <name type="scientific">Wenzhouxiangella limi</name>
    <dbReference type="NCBI Taxonomy" id="2707351"/>
    <lineage>
        <taxon>Bacteria</taxon>
        <taxon>Pseudomonadati</taxon>
        <taxon>Pseudomonadota</taxon>
        <taxon>Gammaproteobacteria</taxon>
        <taxon>Chromatiales</taxon>
        <taxon>Wenzhouxiangellaceae</taxon>
        <taxon>Wenzhouxiangella</taxon>
    </lineage>
</organism>
<evidence type="ECO:0000256" key="3">
    <source>
        <dbReference type="ARBA" id="ARBA00022723"/>
    </source>
</evidence>
<gene>
    <name evidence="5" type="primary">vapC</name>
    <name evidence="7" type="ORF">G3I74_08620</name>
</gene>
<evidence type="ECO:0000256" key="1">
    <source>
        <dbReference type="ARBA" id="ARBA00022649"/>
    </source>
</evidence>
<dbReference type="EC" id="3.1.-.-" evidence="5"/>
<keyword evidence="1 5" id="KW-1277">Toxin-antitoxin system</keyword>
<keyword evidence="4 5" id="KW-0378">Hydrolase</keyword>
<dbReference type="GO" id="GO:0016787">
    <property type="term" value="F:hydrolase activity"/>
    <property type="evidence" value="ECO:0007669"/>
    <property type="project" value="UniProtKB-KW"/>
</dbReference>
<keyword evidence="2 5" id="KW-0540">Nuclease</keyword>
<comment type="cofactor">
    <cofactor evidence="5">
        <name>Mg(2+)</name>
        <dbReference type="ChEBI" id="CHEBI:18420"/>
    </cofactor>
</comment>
<evidence type="ECO:0000313" key="7">
    <source>
        <dbReference type="EMBL" id="NDY95789.1"/>
    </source>
</evidence>
<comment type="caution">
    <text evidence="7">The sequence shown here is derived from an EMBL/GenBank/DDBJ whole genome shotgun (WGS) entry which is preliminary data.</text>
</comment>
<sequence>MRVFIDTNLWAYRLDRREPDKSEFVGNWLRELALENEIVISTQVLIELRSVLTRKLKPALSWHDTRAALEALAEFEVVPANTSLVLDAHELSRARKLSWFDALIVEAAIRSGCERLYSEDLGHEQMIEELKVENPFISAE</sequence>
<dbReference type="Pfam" id="PF01850">
    <property type="entry name" value="PIN"/>
    <property type="match status" value="1"/>
</dbReference>
<evidence type="ECO:0000256" key="4">
    <source>
        <dbReference type="ARBA" id="ARBA00022801"/>
    </source>
</evidence>
<feature type="domain" description="PIN" evidence="6">
    <location>
        <begin position="3"/>
        <end position="123"/>
    </location>
</feature>
<feature type="binding site" evidence="5">
    <location>
        <position position="101"/>
    </location>
    <ligand>
        <name>Mg(2+)</name>
        <dbReference type="ChEBI" id="CHEBI:18420"/>
    </ligand>
</feature>
<reference evidence="7 8" key="1">
    <citation type="submission" date="2020-02" db="EMBL/GenBank/DDBJ databases">
        <authorList>
            <person name="Zhang X.-Y."/>
        </authorList>
    </citation>
    <scope>NUCLEOTIDE SEQUENCE [LARGE SCALE GENOMIC DNA]</scope>
    <source>
        <strain evidence="7 8">C33</strain>
    </source>
</reference>
<evidence type="ECO:0000259" key="6">
    <source>
        <dbReference type="Pfam" id="PF01850"/>
    </source>
</evidence>
<dbReference type="InterPro" id="IPR022907">
    <property type="entry name" value="VapC_family"/>
</dbReference>
<keyword evidence="5" id="KW-0460">Magnesium</keyword>
<comment type="function">
    <text evidence="5">Toxic component of a toxin-antitoxin (TA) system. An RNase.</text>
</comment>
<dbReference type="Gene3D" id="3.40.50.1010">
    <property type="entry name" value="5'-nuclease"/>
    <property type="match status" value="1"/>
</dbReference>
<dbReference type="GO" id="GO:0000287">
    <property type="term" value="F:magnesium ion binding"/>
    <property type="evidence" value="ECO:0007669"/>
    <property type="project" value="UniProtKB-UniRule"/>
</dbReference>
<keyword evidence="3 5" id="KW-0479">Metal-binding</keyword>
<accession>A0A845VEX8</accession>
<dbReference type="CDD" id="cd18692">
    <property type="entry name" value="PIN_VapC-like"/>
    <property type="match status" value="1"/>
</dbReference>
<proteinExistence type="inferred from homology"/>
<dbReference type="RefSeq" id="WP_164211170.1">
    <property type="nucleotide sequence ID" value="NZ_JAAGSC010000040.1"/>
</dbReference>
<dbReference type="Proteomes" id="UP000484885">
    <property type="component" value="Unassembled WGS sequence"/>
</dbReference>
<dbReference type="AlphaFoldDB" id="A0A845VEX8"/>
<keyword evidence="5" id="KW-0800">Toxin</keyword>